<feature type="domain" description="Major facilitator superfamily (MFS) profile" evidence="8">
    <location>
        <begin position="5"/>
        <end position="383"/>
    </location>
</feature>
<dbReference type="RefSeq" id="WP_377944385.1">
    <property type="nucleotide sequence ID" value="NZ_JBHUCX010000067.1"/>
</dbReference>
<feature type="transmembrane region" description="Helical" evidence="7">
    <location>
        <begin position="240"/>
        <end position="263"/>
    </location>
</feature>
<evidence type="ECO:0000313" key="9">
    <source>
        <dbReference type="EMBL" id="MFD1676481.1"/>
    </source>
</evidence>
<keyword evidence="6 7" id="KW-0472">Membrane</keyword>
<evidence type="ECO:0000256" key="2">
    <source>
        <dbReference type="ARBA" id="ARBA00022448"/>
    </source>
</evidence>
<protein>
    <submittedName>
        <fullName evidence="9">MFS transporter</fullName>
    </submittedName>
</protein>
<feature type="transmembrane region" description="Helical" evidence="7">
    <location>
        <begin position="357"/>
        <end position="379"/>
    </location>
</feature>
<keyword evidence="4 7" id="KW-0812">Transmembrane</keyword>
<feature type="transmembrane region" description="Helical" evidence="7">
    <location>
        <begin position="330"/>
        <end position="351"/>
    </location>
</feature>
<proteinExistence type="predicted"/>
<dbReference type="InterPro" id="IPR011701">
    <property type="entry name" value="MFS"/>
</dbReference>
<keyword evidence="3" id="KW-1003">Cell membrane</keyword>
<dbReference type="Proteomes" id="UP001597079">
    <property type="component" value="Unassembled WGS sequence"/>
</dbReference>
<feature type="transmembrane region" description="Helical" evidence="7">
    <location>
        <begin position="7"/>
        <end position="24"/>
    </location>
</feature>
<feature type="transmembrane region" description="Helical" evidence="7">
    <location>
        <begin position="97"/>
        <end position="120"/>
    </location>
</feature>
<dbReference type="InterPro" id="IPR020846">
    <property type="entry name" value="MFS_dom"/>
</dbReference>
<feature type="transmembrane region" description="Helical" evidence="7">
    <location>
        <begin position="270"/>
        <end position="290"/>
    </location>
</feature>
<evidence type="ECO:0000256" key="7">
    <source>
        <dbReference type="SAM" id="Phobius"/>
    </source>
</evidence>
<dbReference type="InterPro" id="IPR036259">
    <property type="entry name" value="MFS_trans_sf"/>
</dbReference>
<accession>A0ABW4JJ98</accession>
<feature type="transmembrane region" description="Helical" evidence="7">
    <location>
        <begin position="203"/>
        <end position="225"/>
    </location>
</feature>
<sequence length="393" mass="41550">MVSNRLPLYYTVTMLYWFSTYTYVPLLSPYVKSLGGSLTMAGIIVGAYGFTQMLIRIPLGVWSDRVGSRKPFIIAGIVVGTLSSLGFALSSSVVSALLFRALAGVAAASWVVFTVLYASYHDHDSAPKAMGIISFYTSIGQMVATTAGGLLAQVYGWHAAFWLAVAGGAVACVMALWIRDQPPDPDRVGIRPADLLKVGQDKIVLGVSSLAILAQIITFSTMFGFTPDAAVHLGASKADLSWLALVTTLPNAVASLLSGGILASKLGERNVVVVGFVIAAIFTGTIPFVHALPWLYVTQCFNGFGQGLCMPVLMGLAIKHIDPQRRATAMGFYQAIYSLGMFGGPALAGIIGDVANLQGSFVMVALISVLAMGLTFVLAPRPQRQGVSKSLEL</sequence>
<gene>
    <name evidence="9" type="ORF">ACFSB2_17420</name>
</gene>
<evidence type="ECO:0000313" key="10">
    <source>
        <dbReference type="Proteomes" id="UP001597079"/>
    </source>
</evidence>
<evidence type="ECO:0000256" key="6">
    <source>
        <dbReference type="ARBA" id="ARBA00023136"/>
    </source>
</evidence>
<reference evidence="10" key="1">
    <citation type="journal article" date="2019" name="Int. J. Syst. Evol. Microbiol.">
        <title>The Global Catalogue of Microorganisms (GCM) 10K type strain sequencing project: providing services to taxonomists for standard genome sequencing and annotation.</title>
        <authorList>
            <consortium name="The Broad Institute Genomics Platform"/>
            <consortium name="The Broad Institute Genome Sequencing Center for Infectious Disease"/>
            <person name="Wu L."/>
            <person name="Ma J."/>
        </authorList>
    </citation>
    <scope>NUCLEOTIDE SEQUENCE [LARGE SCALE GENOMIC DNA]</scope>
    <source>
        <strain evidence="10">CGMCC 1.12286</strain>
    </source>
</reference>
<dbReference type="Pfam" id="PF07690">
    <property type="entry name" value="MFS_1"/>
    <property type="match status" value="1"/>
</dbReference>
<organism evidence="9 10">
    <name type="scientific">Alicyclobacillus fodiniaquatilis</name>
    <dbReference type="NCBI Taxonomy" id="1661150"/>
    <lineage>
        <taxon>Bacteria</taxon>
        <taxon>Bacillati</taxon>
        <taxon>Bacillota</taxon>
        <taxon>Bacilli</taxon>
        <taxon>Bacillales</taxon>
        <taxon>Alicyclobacillaceae</taxon>
        <taxon>Alicyclobacillus</taxon>
    </lineage>
</organism>
<name>A0ABW4JJ98_9BACL</name>
<comment type="subcellular location">
    <subcellularLocation>
        <location evidence="1">Cell membrane</location>
        <topology evidence="1">Multi-pass membrane protein</topology>
    </subcellularLocation>
</comment>
<dbReference type="EMBL" id="JBHUCX010000067">
    <property type="protein sequence ID" value="MFD1676481.1"/>
    <property type="molecule type" value="Genomic_DNA"/>
</dbReference>
<evidence type="ECO:0000259" key="8">
    <source>
        <dbReference type="PROSITE" id="PS50850"/>
    </source>
</evidence>
<evidence type="ECO:0000256" key="3">
    <source>
        <dbReference type="ARBA" id="ARBA00022475"/>
    </source>
</evidence>
<dbReference type="Gene3D" id="1.20.1250.20">
    <property type="entry name" value="MFS general substrate transporter like domains"/>
    <property type="match status" value="2"/>
</dbReference>
<dbReference type="SUPFAM" id="SSF103473">
    <property type="entry name" value="MFS general substrate transporter"/>
    <property type="match status" value="1"/>
</dbReference>
<feature type="transmembrane region" description="Helical" evidence="7">
    <location>
        <begin position="159"/>
        <end position="178"/>
    </location>
</feature>
<feature type="transmembrane region" description="Helical" evidence="7">
    <location>
        <begin position="132"/>
        <end position="153"/>
    </location>
</feature>
<dbReference type="PANTHER" id="PTHR43124:SF3">
    <property type="entry name" value="CHLORAMPHENICOL EFFLUX PUMP RV0191"/>
    <property type="match status" value="1"/>
</dbReference>
<dbReference type="PANTHER" id="PTHR43124">
    <property type="entry name" value="PURINE EFFLUX PUMP PBUE"/>
    <property type="match status" value="1"/>
</dbReference>
<keyword evidence="2" id="KW-0813">Transport</keyword>
<feature type="transmembrane region" description="Helical" evidence="7">
    <location>
        <begin position="296"/>
        <end position="318"/>
    </location>
</feature>
<keyword evidence="10" id="KW-1185">Reference proteome</keyword>
<dbReference type="InterPro" id="IPR050189">
    <property type="entry name" value="MFS_Efflux_Transporters"/>
</dbReference>
<dbReference type="CDD" id="cd17490">
    <property type="entry name" value="MFS_YxlH_like"/>
    <property type="match status" value="1"/>
</dbReference>
<evidence type="ECO:0000256" key="1">
    <source>
        <dbReference type="ARBA" id="ARBA00004651"/>
    </source>
</evidence>
<evidence type="ECO:0000256" key="5">
    <source>
        <dbReference type="ARBA" id="ARBA00022989"/>
    </source>
</evidence>
<evidence type="ECO:0000256" key="4">
    <source>
        <dbReference type="ARBA" id="ARBA00022692"/>
    </source>
</evidence>
<feature type="transmembrane region" description="Helical" evidence="7">
    <location>
        <begin position="72"/>
        <end position="91"/>
    </location>
</feature>
<feature type="transmembrane region" description="Helical" evidence="7">
    <location>
        <begin position="30"/>
        <end position="51"/>
    </location>
</feature>
<keyword evidence="5 7" id="KW-1133">Transmembrane helix</keyword>
<comment type="caution">
    <text evidence="9">The sequence shown here is derived from an EMBL/GenBank/DDBJ whole genome shotgun (WGS) entry which is preliminary data.</text>
</comment>
<dbReference type="PROSITE" id="PS50850">
    <property type="entry name" value="MFS"/>
    <property type="match status" value="1"/>
</dbReference>